<dbReference type="InterPro" id="IPR012373">
    <property type="entry name" value="Ferrdict_sens_TM"/>
</dbReference>
<dbReference type="PANTHER" id="PTHR30273">
    <property type="entry name" value="PERIPLASMIC SIGNAL SENSOR AND SIGMA FACTOR ACTIVATOR FECR-RELATED"/>
    <property type="match status" value="1"/>
</dbReference>
<feature type="domain" description="FecR protein" evidence="1">
    <location>
        <begin position="182"/>
        <end position="275"/>
    </location>
</feature>
<dbReference type="OrthoDB" id="1098987at2"/>
<gene>
    <name evidence="3" type="ORF">D8S85_20770</name>
</gene>
<dbReference type="FunFam" id="2.60.120.1440:FF:000001">
    <property type="entry name" value="Putative anti-sigma factor"/>
    <property type="match status" value="1"/>
</dbReference>
<dbReference type="GO" id="GO:0016989">
    <property type="term" value="F:sigma factor antagonist activity"/>
    <property type="evidence" value="ECO:0007669"/>
    <property type="project" value="TreeGrafter"/>
</dbReference>
<evidence type="ECO:0000313" key="3">
    <source>
        <dbReference type="EMBL" id="AZS31739.1"/>
    </source>
</evidence>
<sequence>MTNEFDELIWRVLDGKASSEEICRVKEWVQNDEHKRHFKQLQKFWNVVNGPHVSFERKQKELIRFQDFMRKHSQKKERTFVGKKWYRNAAVWLIPILSAAFGVWHEFSREYASPFLAETGELVSPGMPQAVLTISGGDTIVLQPNRAVDIQLAGQVRVVGSGESIVYELDEGESPRVERYNTLATPVGGEYQVELSDGSKVWLNSLTKLRYPEVFKEDCREVYLTGEAYFEVKHDAERPFVVVVDGMKVAVYGTRFNVNTYHAGVVQTVLVDGKVGVQVDATGKEIVLHPNEMATYSEESQQVNVKAIVPYVYTAWKDGKFVFDEEPVEEIMKRLSRWYGIKVVYKNEQVKEQLFTGIITRYAEVKDVLHLIEETALVHFYLNGNVVTVSTD</sequence>
<dbReference type="Gene3D" id="2.60.120.1440">
    <property type="match status" value="1"/>
</dbReference>
<proteinExistence type="predicted"/>
<dbReference type="InterPro" id="IPR006860">
    <property type="entry name" value="FecR"/>
</dbReference>
<dbReference type="KEGG" id="buy:D8S85_20770"/>
<dbReference type="Proteomes" id="UP000270673">
    <property type="component" value="Chromosome"/>
</dbReference>
<dbReference type="InterPro" id="IPR032508">
    <property type="entry name" value="FecR_C"/>
</dbReference>
<evidence type="ECO:0000259" key="1">
    <source>
        <dbReference type="Pfam" id="PF04773"/>
    </source>
</evidence>
<dbReference type="PANTHER" id="PTHR30273:SF2">
    <property type="entry name" value="PROTEIN FECR"/>
    <property type="match status" value="1"/>
</dbReference>
<dbReference type="AlphaFoldDB" id="A0A3Q9IWR1"/>
<name>A0A3Q9IWR1_9BACT</name>
<reference evidence="3 4" key="1">
    <citation type="submission" date="2018-10" db="EMBL/GenBank/DDBJ databases">
        <title>Butyricimonas faecalis sp. nov., isolated from human faeces and emended description of the genus Butyricimonas.</title>
        <authorList>
            <person name="Le Roy T."/>
            <person name="Van der Smissen P."/>
            <person name="Paquot A."/>
            <person name="Delzenne N."/>
            <person name="Muccioli G."/>
            <person name="Collet J.-F."/>
            <person name="Cani P.D."/>
        </authorList>
    </citation>
    <scope>NUCLEOTIDE SEQUENCE [LARGE SCALE GENOMIC DNA]</scope>
    <source>
        <strain evidence="3 4">H184</strain>
    </source>
</reference>
<dbReference type="Pfam" id="PF04773">
    <property type="entry name" value="FecR"/>
    <property type="match status" value="1"/>
</dbReference>
<dbReference type="Pfam" id="PF16344">
    <property type="entry name" value="FecR_C"/>
    <property type="match status" value="1"/>
</dbReference>
<dbReference type="RefSeq" id="WP_106624161.1">
    <property type="nucleotide sequence ID" value="NZ_CP032819.1"/>
</dbReference>
<dbReference type="EMBL" id="CP032819">
    <property type="protein sequence ID" value="AZS31739.1"/>
    <property type="molecule type" value="Genomic_DNA"/>
</dbReference>
<organism evidence="3 4">
    <name type="scientific">Butyricimonas faecalis</name>
    <dbReference type="NCBI Taxonomy" id="2093856"/>
    <lineage>
        <taxon>Bacteria</taxon>
        <taxon>Pseudomonadati</taxon>
        <taxon>Bacteroidota</taxon>
        <taxon>Bacteroidia</taxon>
        <taxon>Bacteroidales</taxon>
        <taxon>Odoribacteraceae</taxon>
        <taxon>Butyricimonas</taxon>
    </lineage>
</organism>
<protein>
    <submittedName>
        <fullName evidence="3">FecR family protein</fullName>
    </submittedName>
</protein>
<dbReference type="Gene3D" id="3.55.50.30">
    <property type="match status" value="1"/>
</dbReference>
<feature type="domain" description="Protein FecR C-terminal" evidence="2">
    <location>
        <begin position="320"/>
        <end position="389"/>
    </location>
</feature>
<evidence type="ECO:0000259" key="2">
    <source>
        <dbReference type="Pfam" id="PF16344"/>
    </source>
</evidence>
<accession>A0A3Q9IWR1</accession>
<evidence type="ECO:0000313" key="4">
    <source>
        <dbReference type="Proteomes" id="UP000270673"/>
    </source>
</evidence>
<keyword evidence="4" id="KW-1185">Reference proteome</keyword>